<name>A0ABR0CI30_9LAMI</name>
<dbReference type="SUPFAM" id="SSF81383">
    <property type="entry name" value="F-box domain"/>
    <property type="match status" value="1"/>
</dbReference>
<evidence type="ECO:0000313" key="3">
    <source>
        <dbReference type="Proteomes" id="UP001291926"/>
    </source>
</evidence>
<protein>
    <recommendedName>
        <fullName evidence="1">F-box domain-containing protein</fullName>
    </recommendedName>
</protein>
<evidence type="ECO:0000259" key="1">
    <source>
        <dbReference type="SMART" id="SM00256"/>
    </source>
</evidence>
<dbReference type="Pfam" id="PF12937">
    <property type="entry name" value="F-box-like"/>
    <property type="match status" value="1"/>
</dbReference>
<dbReference type="PANTHER" id="PTHR20932:SF8">
    <property type="entry name" value="LD22649P"/>
    <property type="match status" value="1"/>
</dbReference>
<accession>A0ABR0CI30</accession>
<comment type="caution">
    <text evidence="2">The sequence shown here is derived from an EMBL/GenBank/DDBJ whole genome shotgun (WGS) entry which is preliminary data.</text>
</comment>
<organism evidence="2 3">
    <name type="scientific">Penstemon davidsonii</name>
    <dbReference type="NCBI Taxonomy" id="160366"/>
    <lineage>
        <taxon>Eukaryota</taxon>
        <taxon>Viridiplantae</taxon>
        <taxon>Streptophyta</taxon>
        <taxon>Embryophyta</taxon>
        <taxon>Tracheophyta</taxon>
        <taxon>Spermatophyta</taxon>
        <taxon>Magnoliopsida</taxon>
        <taxon>eudicotyledons</taxon>
        <taxon>Gunneridae</taxon>
        <taxon>Pentapetalae</taxon>
        <taxon>asterids</taxon>
        <taxon>lamiids</taxon>
        <taxon>Lamiales</taxon>
        <taxon>Plantaginaceae</taxon>
        <taxon>Cheloneae</taxon>
        <taxon>Penstemon</taxon>
    </lineage>
</organism>
<gene>
    <name evidence="2" type="ORF">RD792_015854</name>
</gene>
<dbReference type="Proteomes" id="UP001291926">
    <property type="component" value="Unassembled WGS sequence"/>
</dbReference>
<dbReference type="InterPro" id="IPR036047">
    <property type="entry name" value="F-box-like_dom_sf"/>
</dbReference>
<feature type="domain" description="F-box" evidence="1">
    <location>
        <begin position="50"/>
        <end position="90"/>
    </location>
</feature>
<dbReference type="PANTHER" id="PTHR20932">
    <property type="entry name" value="LYSM AND PUTATIVE PEPTIDOGLYCAN-BINDING DOMAIN-CONTAINING PROTEIN"/>
    <property type="match status" value="1"/>
</dbReference>
<keyword evidence="3" id="KW-1185">Reference proteome</keyword>
<dbReference type="InterPro" id="IPR045030">
    <property type="entry name" value="LYSM1-4"/>
</dbReference>
<reference evidence="2 3" key="1">
    <citation type="journal article" date="2023" name="bioRxiv">
        <title>Genome report: Whole genome sequence and annotation of Penstemon davidsonii.</title>
        <authorList>
            <person name="Ostevik K.L."/>
            <person name="Alabady M."/>
            <person name="Zhang M."/>
            <person name="Rausher M.D."/>
        </authorList>
    </citation>
    <scope>NUCLEOTIDE SEQUENCE [LARGE SCALE GENOMIC DNA]</scope>
    <source>
        <strain evidence="2">DNT005</strain>
        <tissue evidence="2">Whole leaf</tissue>
    </source>
</reference>
<evidence type="ECO:0000313" key="2">
    <source>
        <dbReference type="EMBL" id="KAK4476694.1"/>
    </source>
</evidence>
<dbReference type="EMBL" id="JAYDYQ010002688">
    <property type="protein sequence ID" value="KAK4476694.1"/>
    <property type="molecule type" value="Genomic_DNA"/>
</dbReference>
<dbReference type="SMART" id="SM00256">
    <property type="entry name" value="FBOX"/>
    <property type="match status" value="1"/>
</dbReference>
<dbReference type="InterPro" id="IPR001810">
    <property type="entry name" value="F-box_dom"/>
</dbReference>
<proteinExistence type="predicted"/>
<sequence length="195" mass="21131">MGCCGDDDNDATPPSAADLLEPLNFPHPQTQNSTAIMTISPMNSNFSALLCKDTLHAILEKLPLVDIGRAACVCRLWRLVASDRELLISAFVSPWKLRDVIGNPSSGSFWRDNSLTKFAVSHRLSRGDSVASLAVKYAVQYSSTLVLFGTTGGDMDTLNRSSGWSPFPYELKSATWTTVKALPGLTPAIPSNQKK</sequence>
<dbReference type="Gene3D" id="1.20.1280.50">
    <property type="match status" value="1"/>
</dbReference>